<dbReference type="Proteomes" id="UP001362999">
    <property type="component" value="Unassembled WGS sequence"/>
</dbReference>
<proteinExistence type="predicted"/>
<keyword evidence="2" id="KW-1185">Reference proteome</keyword>
<accession>A0AAW0AH31</accession>
<protein>
    <submittedName>
        <fullName evidence="1">Uncharacterized protein</fullName>
    </submittedName>
</protein>
<organism evidence="1 2">
    <name type="scientific">Favolaschia claudopus</name>
    <dbReference type="NCBI Taxonomy" id="2862362"/>
    <lineage>
        <taxon>Eukaryota</taxon>
        <taxon>Fungi</taxon>
        <taxon>Dikarya</taxon>
        <taxon>Basidiomycota</taxon>
        <taxon>Agaricomycotina</taxon>
        <taxon>Agaricomycetes</taxon>
        <taxon>Agaricomycetidae</taxon>
        <taxon>Agaricales</taxon>
        <taxon>Marasmiineae</taxon>
        <taxon>Mycenaceae</taxon>
        <taxon>Favolaschia</taxon>
    </lineage>
</organism>
<comment type="caution">
    <text evidence="1">The sequence shown here is derived from an EMBL/GenBank/DDBJ whole genome shotgun (WGS) entry which is preliminary data.</text>
</comment>
<dbReference type="EMBL" id="JAWWNJ010000068">
    <property type="protein sequence ID" value="KAK7008191.1"/>
    <property type="molecule type" value="Genomic_DNA"/>
</dbReference>
<evidence type="ECO:0000313" key="2">
    <source>
        <dbReference type="Proteomes" id="UP001362999"/>
    </source>
</evidence>
<name>A0AAW0AH31_9AGAR</name>
<dbReference type="AlphaFoldDB" id="A0AAW0AH31"/>
<evidence type="ECO:0000313" key="1">
    <source>
        <dbReference type="EMBL" id="KAK7008191.1"/>
    </source>
</evidence>
<reference evidence="1 2" key="1">
    <citation type="journal article" date="2024" name="J Genomics">
        <title>Draft genome sequencing and assembly of Favolaschia claudopus CIRM-BRFM 2984 isolated from oak limbs.</title>
        <authorList>
            <person name="Navarro D."/>
            <person name="Drula E."/>
            <person name="Chaduli D."/>
            <person name="Cazenave R."/>
            <person name="Ahrendt S."/>
            <person name="Wang J."/>
            <person name="Lipzen A."/>
            <person name="Daum C."/>
            <person name="Barry K."/>
            <person name="Grigoriev I.V."/>
            <person name="Favel A."/>
            <person name="Rosso M.N."/>
            <person name="Martin F."/>
        </authorList>
    </citation>
    <scope>NUCLEOTIDE SEQUENCE [LARGE SCALE GENOMIC DNA]</scope>
    <source>
        <strain evidence="1 2">CIRM-BRFM 2984</strain>
    </source>
</reference>
<gene>
    <name evidence="1" type="ORF">R3P38DRAFT_2791528</name>
</gene>
<sequence length="185" mass="20043">MNVPHIAQQTAQTLNGHIVHNGPSTRLIIYQNPAVVSLFYFIGGEVTAVFYNRPAGQRGMSSFYLGPASGDAVDLAWHNASLSVLSDVIVNEGFYTIPTREKIHLMWLAGPNGRSGLAGLNQATMIAIDHAPAITNLVPTNLTVGTKVRALVQLCKHEKLSPTGQVDRYLYLLMLQSLEVVALPP</sequence>